<dbReference type="RefSeq" id="XP_033240555.1">
    <property type="nucleotide sequence ID" value="XM_033384664.1"/>
</dbReference>
<protein>
    <submittedName>
        <fullName evidence="2">Uncharacterized protein isoform X3</fullName>
    </submittedName>
</protein>
<evidence type="ECO:0000313" key="1">
    <source>
        <dbReference type="Proteomes" id="UP000001819"/>
    </source>
</evidence>
<sequence>MLLGGPKAEGSLDTPMISNDMEEINQKIYKAFHDINSIFQGQFRILGADIHHSDQKQLLVLAMPFKITPNNVVQDEEIVSRDLKTDVRHPGVRSGYVIPGLIAFHFDVDLKRALASIGQVICASGKKYTLIGGMSGKNTDGGQMFEITNSGVKDPHPLYKFRLIYSFPNDPTHYFDNGCKFWQLNQNAQEKVQTETRKAGKLLFHLSGSIRKVYDALLAVMSKKSHCDAIELTLEGLKHIITFSDNCGHLSFVYNKLMDLKQSDSVDFAELLALCGLN</sequence>
<keyword evidence="1" id="KW-1185">Reference proteome</keyword>
<proteinExistence type="predicted"/>
<dbReference type="Proteomes" id="UP000001819">
    <property type="component" value="Chromosome X"/>
</dbReference>
<name>A0A6I8WAW7_DROPS</name>
<reference evidence="2" key="1">
    <citation type="submission" date="2025-08" db="UniProtKB">
        <authorList>
            <consortium name="RefSeq"/>
        </authorList>
    </citation>
    <scope>IDENTIFICATION</scope>
    <source>
        <strain evidence="2">MV-25-SWS-2005</strain>
        <tissue evidence="2">Whole body</tissue>
    </source>
</reference>
<gene>
    <name evidence="2" type="primary">LOC26533549</name>
</gene>
<evidence type="ECO:0000313" key="2">
    <source>
        <dbReference type="RefSeq" id="XP_033240555.1"/>
    </source>
</evidence>
<accession>A0A6I8WAW7</accession>
<dbReference type="AlphaFoldDB" id="A0A6I8WAW7"/>
<organism evidence="1 2">
    <name type="scientific">Drosophila pseudoobscura pseudoobscura</name>
    <name type="common">Fruit fly</name>
    <dbReference type="NCBI Taxonomy" id="46245"/>
    <lineage>
        <taxon>Eukaryota</taxon>
        <taxon>Metazoa</taxon>
        <taxon>Ecdysozoa</taxon>
        <taxon>Arthropoda</taxon>
        <taxon>Hexapoda</taxon>
        <taxon>Insecta</taxon>
        <taxon>Pterygota</taxon>
        <taxon>Neoptera</taxon>
        <taxon>Endopterygota</taxon>
        <taxon>Diptera</taxon>
        <taxon>Brachycera</taxon>
        <taxon>Muscomorpha</taxon>
        <taxon>Ephydroidea</taxon>
        <taxon>Drosophilidae</taxon>
        <taxon>Drosophila</taxon>
        <taxon>Sophophora</taxon>
    </lineage>
</organism>